<proteinExistence type="predicted"/>
<dbReference type="EMBL" id="WBKG01000007">
    <property type="protein sequence ID" value="KAB1988711.1"/>
    <property type="molecule type" value="Genomic_DNA"/>
</dbReference>
<dbReference type="Proteomes" id="UP000442990">
    <property type="component" value="Unassembled WGS sequence"/>
</dbReference>
<feature type="transmembrane region" description="Helical" evidence="1">
    <location>
        <begin position="42"/>
        <end position="64"/>
    </location>
</feature>
<feature type="transmembrane region" description="Helical" evidence="1">
    <location>
        <begin position="70"/>
        <end position="93"/>
    </location>
</feature>
<protein>
    <submittedName>
        <fullName evidence="2">Uncharacterized protein</fullName>
    </submittedName>
</protein>
<dbReference type="AlphaFoldDB" id="A0A7J5DJ57"/>
<reference evidence="2 3" key="1">
    <citation type="submission" date="2019-09" db="EMBL/GenBank/DDBJ databases">
        <title>Isolation and identification of active actinomycetes.</title>
        <authorList>
            <person name="Yu Z."/>
            <person name="Han C."/>
            <person name="Yu B."/>
        </authorList>
    </citation>
    <scope>NUCLEOTIDE SEQUENCE [LARGE SCALE GENOMIC DNA]</scope>
    <source>
        <strain evidence="2 3">NEAU-H2</strain>
    </source>
</reference>
<comment type="caution">
    <text evidence="2">The sequence shown here is derived from an EMBL/GenBank/DDBJ whole genome shotgun (WGS) entry which is preliminary data.</text>
</comment>
<keyword evidence="1" id="KW-0472">Membrane</keyword>
<keyword evidence="1" id="KW-1133">Transmembrane helix</keyword>
<keyword evidence="1" id="KW-0812">Transmembrane</keyword>
<evidence type="ECO:0000313" key="3">
    <source>
        <dbReference type="Proteomes" id="UP000442990"/>
    </source>
</evidence>
<sequence>MTTVAPGTTEAIAATTTTAAPWPSTRVQAAPPAALPSVHTRFLFTWLSVFSALTVAQLLIGPYVMGLPVLLRNLIVTGVVVPAVVYALVPTLLKARAAVLGRRS</sequence>
<name>A0A7J5DJ57_9ACTN</name>
<gene>
    <name evidence="2" type="ORF">F8144_11655</name>
</gene>
<evidence type="ECO:0000313" key="2">
    <source>
        <dbReference type="EMBL" id="KAB1988711.1"/>
    </source>
</evidence>
<dbReference type="RefSeq" id="WP_151469189.1">
    <property type="nucleotide sequence ID" value="NZ_WBKG01000007.1"/>
</dbReference>
<accession>A0A7J5DJ57</accession>
<evidence type="ECO:0000256" key="1">
    <source>
        <dbReference type="SAM" id="Phobius"/>
    </source>
</evidence>
<organism evidence="2 3">
    <name type="scientific">Streptomyces triticiradicis</name>
    <dbReference type="NCBI Taxonomy" id="2651189"/>
    <lineage>
        <taxon>Bacteria</taxon>
        <taxon>Bacillati</taxon>
        <taxon>Actinomycetota</taxon>
        <taxon>Actinomycetes</taxon>
        <taxon>Kitasatosporales</taxon>
        <taxon>Streptomycetaceae</taxon>
        <taxon>Streptomyces</taxon>
    </lineage>
</organism>
<keyword evidence="3" id="KW-1185">Reference proteome</keyword>